<organism evidence="3 4">
    <name type="scientific">Salibacterium qingdaonense</name>
    <dbReference type="NCBI Taxonomy" id="266892"/>
    <lineage>
        <taxon>Bacteria</taxon>
        <taxon>Bacillati</taxon>
        <taxon>Bacillota</taxon>
        <taxon>Bacilli</taxon>
        <taxon>Bacillales</taxon>
        <taxon>Bacillaceae</taxon>
    </lineage>
</organism>
<dbReference type="AlphaFoldDB" id="A0A1I4K8E9"/>
<evidence type="ECO:0000313" key="3">
    <source>
        <dbReference type="EMBL" id="SFL75014.1"/>
    </source>
</evidence>
<feature type="coiled-coil region" evidence="1">
    <location>
        <begin position="44"/>
        <end position="90"/>
    </location>
</feature>
<feature type="region of interest" description="Disordered" evidence="2">
    <location>
        <begin position="123"/>
        <end position="143"/>
    </location>
</feature>
<dbReference type="SUPFAM" id="SSF158622">
    <property type="entry name" value="YheA/YmcA-like"/>
    <property type="match status" value="1"/>
</dbReference>
<dbReference type="PIRSF" id="PIRSF021287">
    <property type="entry name" value="Biofilm_formation_YmcA"/>
    <property type="match status" value="1"/>
</dbReference>
<dbReference type="Proteomes" id="UP000199668">
    <property type="component" value="Unassembled WGS sequence"/>
</dbReference>
<keyword evidence="1" id="KW-0175">Coiled coil</keyword>
<dbReference type="PANTHER" id="PTHR38448:SF1">
    <property type="entry name" value="YLBF FAMILY REGULATOR"/>
    <property type="match status" value="1"/>
</dbReference>
<dbReference type="InterPro" id="IPR016783">
    <property type="entry name" value="Biofilm_formation_YmcA"/>
</dbReference>
<dbReference type="InterPro" id="IPR010368">
    <property type="entry name" value="Com_YlbF"/>
</dbReference>
<evidence type="ECO:0000256" key="2">
    <source>
        <dbReference type="SAM" id="MobiDB-lite"/>
    </source>
</evidence>
<dbReference type="STRING" id="266892.SAMN04488054_104180"/>
<dbReference type="EMBL" id="FOTY01000004">
    <property type="protein sequence ID" value="SFL75014.1"/>
    <property type="molecule type" value="Genomic_DNA"/>
</dbReference>
<evidence type="ECO:0000313" key="4">
    <source>
        <dbReference type="Proteomes" id="UP000199668"/>
    </source>
</evidence>
<dbReference type="Pfam" id="PF06133">
    <property type="entry name" value="Com_YlbF"/>
    <property type="match status" value="1"/>
</dbReference>
<protein>
    <submittedName>
        <fullName evidence="3">Cell fate regulator YmcA, YheA/YmcA/DUF963 family (Controls sporulation, competence, biofilm development)</fullName>
    </submittedName>
</protein>
<keyword evidence="4" id="KW-1185">Reference proteome</keyword>
<dbReference type="RefSeq" id="WP_090926049.1">
    <property type="nucleotide sequence ID" value="NZ_FOTY01000004.1"/>
</dbReference>
<dbReference type="Gene3D" id="1.20.1500.10">
    <property type="entry name" value="YheA/YmcA-like"/>
    <property type="match status" value="1"/>
</dbReference>
<name>A0A1I4K8E9_9BACI</name>
<dbReference type="OrthoDB" id="2167788at2"/>
<dbReference type="PANTHER" id="PTHR38448">
    <property type="entry name" value="REGULATORY PROTEIN YLBF-RELATED"/>
    <property type="match status" value="1"/>
</dbReference>
<accession>A0A1I4K8E9</accession>
<sequence>MSESVYSKQEVLNKARELGTLISETEEVDFFKRAEAQINRNVRVQELIQKIKNKQKQAVNLQHYEKKEALKQAEEELAALNEEIENIPIVQEFQQSQKDVNELLQLVSTTISNKVTDEIIESTGGDKLKGTTGGSPFLDLKQQ</sequence>
<dbReference type="InterPro" id="IPR052767">
    <property type="entry name" value="Bact_com_dev_regulator"/>
</dbReference>
<reference evidence="3 4" key="1">
    <citation type="submission" date="2016-10" db="EMBL/GenBank/DDBJ databases">
        <authorList>
            <person name="de Groot N.N."/>
        </authorList>
    </citation>
    <scope>NUCLEOTIDE SEQUENCE [LARGE SCALE GENOMIC DNA]</scope>
    <source>
        <strain evidence="3 4">CGMCC 1.6134</strain>
    </source>
</reference>
<evidence type="ECO:0000256" key="1">
    <source>
        <dbReference type="SAM" id="Coils"/>
    </source>
</evidence>
<dbReference type="InterPro" id="IPR023378">
    <property type="entry name" value="YheA/YmcA-like_dom_sf"/>
</dbReference>
<gene>
    <name evidence="3" type="ORF">SAMN04488054_104180</name>
</gene>
<proteinExistence type="predicted"/>